<dbReference type="STRING" id="1041930.Mtc_1958"/>
<accession>H8I651</accession>
<proteinExistence type="inferred from homology"/>
<evidence type="ECO:0000313" key="5">
    <source>
        <dbReference type="EMBL" id="AFD00698.1"/>
    </source>
</evidence>
<dbReference type="Pfam" id="PF01887">
    <property type="entry name" value="SAM_HAT_N"/>
    <property type="match status" value="1"/>
</dbReference>
<evidence type="ECO:0000256" key="1">
    <source>
        <dbReference type="ARBA" id="ARBA00022691"/>
    </source>
</evidence>
<dbReference type="InterPro" id="IPR002747">
    <property type="entry name" value="SAM_OH_AdoTrfase"/>
</dbReference>
<keyword evidence="1" id="KW-0949">S-adenosyl-L-methionine</keyword>
<gene>
    <name evidence="5" type="ordered locus">Mtc_1958</name>
</gene>
<dbReference type="InterPro" id="IPR046470">
    <property type="entry name" value="SAM_HAT_C"/>
</dbReference>
<dbReference type="Pfam" id="PF20257">
    <property type="entry name" value="SAM_HAT_C"/>
    <property type="match status" value="1"/>
</dbReference>
<dbReference type="eggNOG" id="arCOG04309">
    <property type="taxonomic scope" value="Archaea"/>
</dbReference>
<dbReference type="HOGENOM" id="CLU_059734_1_1_2"/>
<evidence type="ECO:0000259" key="3">
    <source>
        <dbReference type="Pfam" id="PF01887"/>
    </source>
</evidence>
<dbReference type="PANTHER" id="PTHR35092">
    <property type="entry name" value="CHLORINASE MJ1651"/>
    <property type="match status" value="1"/>
</dbReference>
<sequence>MSIITLTTDFGDVYPAIMKGVILSIHPGAKLVDISHSVRPGDVRGGAFILRFASGHFSPGSVHLAVVDPGVGGRRRAIVIKGEKYSFVGPDNGLLMPAARAQGAYRVYEISDLSFYASKVSPVFHGRDVFAPAAAFLSKGQEMPCLREITDPVDLDFGVPELKDDRVVGKVIYVDGFGNVITNIGGEALSGLLHLGMAPKVNGVEMPFVRTYCDAPRRTLVLLVGSHGMAEIACNGDSASTLMGLGAGDRVTISFQ</sequence>
<dbReference type="SUPFAM" id="SSF101852">
    <property type="entry name" value="Bacterial fluorinating enzyme, C-terminal domain"/>
    <property type="match status" value="1"/>
</dbReference>
<evidence type="ECO:0000256" key="2">
    <source>
        <dbReference type="ARBA" id="ARBA00024035"/>
    </source>
</evidence>
<feature type="domain" description="S-adenosyl-l-methionine hydroxide adenosyltransferase C-terminal" evidence="4">
    <location>
        <begin position="169"/>
        <end position="252"/>
    </location>
</feature>
<dbReference type="InterPro" id="IPR023227">
    <property type="entry name" value="SAM_OH_AdoTrfase_C_sf"/>
</dbReference>
<dbReference type="SUPFAM" id="SSF102522">
    <property type="entry name" value="Bacterial fluorinating enzyme, N-terminal domain"/>
    <property type="match status" value="1"/>
</dbReference>
<dbReference type="KEGG" id="mez:Mtc_1958"/>
<evidence type="ECO:0008006" key="7">
    <source>
        <dbReference type="Google" id="ProtNLM"/>
    </source>
</evidence>
<keyword evidence="6" id="KW-1185">Reference proteome</keyword>
<dbReference type="InterPro" id="IPR046469">
    <property type="entry name" value="SAM_HAT_N"/>
</dbReference>
<dbReference type="AlphaFoldDB" id="H8I651"/>
<dbReference type="InterPro" id="IPR023228">
    <property type="entry name" value="SAM_OH_AdoTrfase_N_sf"/>
</dbReference>
<dbReference type="RefSeq" id="WP_014406529.1">
    <property type="nucleotide sequence ID" value="NC_017034.1"/>
</dbReference>
<dbReference type="PANTHER" id="PTHR35092:SF1">
    <property type="entry name" value="CHLORINASE MJ1651"/>
    <property type="match status" value="1"/>
</dbReference>
<dbReference type="EMBL" id="CP003243">
    <property type="protein sequence ID" value="AFD00698.1"/>
    <property type="molecule type" value="Genomic_DNA"/>
</dbReference>
<comment type="similarity">
    <text evidence="2">Belongs to the SAM hydrolase / SAM-dependent halogenase family.</text>
</comment>
<evidence type="ECO:0000259" key="4">
    <source>
        <dbReference type="Pfam" id="PF20257"/>
    </source>
</evidence>
<organism evidence="5 6">
    <name type="scientific">Methanocella conradii (strain DSM 24694 / JCM 17849 / CGMCC 1.5162 / HZ254)</name>
    <dbReference type="NCBI Taxonomy" id="1041930"/>
    <lineage>
        <taxon>Archaea</taxon>
        <taxon>Methanobacteriati</taxon>
        <taxon>Methanobacteriota</taxon>
        <taxon>Stenosarchaea group</taxon>
        <taxon>Methanomicrobia</taxon>
        <taxon>Methanocellales</taxon>
        <taxon>Methanocellaceae</taxon>
        <taxon>Methanocella</taxon>
    </lineage>
</organism>
<dbReference type="PIRSF" id="PIRSF006779">
    <property type="entry name" value="UCP006779"/>
    <property type="match status" value="1"/>
</dbReference>
<dbReference type="Proteomes" id="UP000005233">
    <property type="component" value="Chromosome"/>
</dbReference>
<reference evidence="5 6" key="1">
    <citation type="journal article" date="2012" name="J. Bacteriol.">
        <title>Complete genome sequence of a thermophilic methanogen, Methanocella conradii HZ254, isolated from Chinese rice field soil.</title>
        <authorList>
            <person name="Lu Z."/>
            <person name="Lu Y."/>
        </authorList>
    </citation>
    <scope>NUCLEOTIDE SEQUENCE [LARGE SCALE GENOMIC DNA]</scope>
    <source>
        <strain evidence="6">DSM 24694 / JCM 17849 / CGMCC 1.5162 / HZ254</strain>
    </source>
</reference>
<dbReference type="Gene3D" id="2.40.30.90">
    <property type="entry name" value="Bacterial fluorinating enzyme like"/>
    <property type="match status" value="1"/>
</dbReference>
<dbReference type="Gene3D" id="3.40.50.10790">
    <property type="entry name" value="S-adenosyl-l-methionine hydroxide adenosyltransferase, N-terminal"/>
    <property type="match status" value="1"/>
</dbReference>
<name>H8I651_METCZ</name>
<evidence type="ECO:0000313" key="6">
    <source>
        <dbReference type="Proteomes" id="UP000005233"/>
    </source>
</evidence>
<dbReference type="GeneID" id="11972109"/>
<protein>
    <recommendedName>
        <fullName evidence="7">S-adenosyl-l-methionine hydroxide adenosyltransferase</fullName>
    </recommendedName>
</protein>
<feature type="domain" description="S-adenosyl-l-methionine hydroxide adenosyltransferase N-terminal" evidence="3">
    <location>
        <begin position="4"/>
        <end position="143"/>
    </location>
</feature>